<evidence type="ECO:0000313" key="2">
    <source>
        <dbReference type="EMBL" id="KAK7895996.1"/>
    </source>
</evidence>
<organism evidence="2 3">
    <name type="scientific">Mugilogobius chulae</name>
    <name type="common">yellowstripe goby</name>
    <dbReference type="NCBI Taxonomy" id="88201"/>
    <lineage>
        <taxon>Eukaryota</taxon>
        <taxon>Metazoa</taxon>
        <taxon>Chordata</taxon>
        <taxon>Craniata</taxon>
        <taxon>Vertebrata</taxon>
        <taxon>Euteleostomi</taxon>
        <taxon>Actinopterygii</taxon>
        <taxon>Neopterygii</taxon>
        <taxon>Teleostei</taxon>
        <taxon>Neoteleostei</taxon>
        <taxon>Acanthomorphata</taxon>
        <taxon>Gobiaria</taxon>
        <taxon>Gobiiformes</taxon>
        <taxon>Gobioidei</taxon>
        <taxon>Gobiidae</taxon>
        <taxon>Gobionellinae</taxon>
        <taxon>Mugilogobius</taxon>
    </lineage>
</organism>
<feature type="transmembrane region" description="Helical" evidence="1">
    <location>
        <begin position="37"/>
        <end position="62"/>
    </location>
</feature>
<protein>
    <submittedName>
        <fullName evidence="2">Uncharacterized protein</fullName>
    </submittedName>
</protein>
<sequence>MKIRERKYRLMVSAGVWVITVDFSVASRFMYEIQNIILVSVIVSFLFVVMLSSLGTMVWSLWQASPAHQNSLGKKHRLDSPQKRQAVQSLLIVVVSATLVS</sequence>
<dbReference type="AlphaFoldDB" id="A0AAW0NG58"/>
<keyword evidence="1" id="KW-0812">Transmembrane</keyword>
<gene>
    <name evidence="2" type="ORF">WMY93_021321</name>
</gene>
<comment type="caution">
    <text evidence="2">The sequence shown here is derived from an EMBL/GenBank/DDBJ whole genome shotgun (WGS) entry which is preliminary data.</text>
</comment>
<dbReference type="SUPFAM" id="SSF81321">
    <property type="entry name" value="Family A G protein-coupled receptor-like"/>
    <property type="match status" value="1"/>
</dbReference>
<evidence type="ECO:0000256" key="1">
    <source>
        <dbReference type="SAM" id="Phobius"/>
    </source>
</evidence>
<accession>A0AAW0NG58</accession>
<keyword evidence="1" id="KW-0472">Membrane</keyword>
<dbReference type="Proteomes" id="UP001460270">
    <property type="component" value="Unassembled WGS sequence"/>
</dbReference>
<dbReference type="EMBL" id="JBBPFD010000015">
    <property type="protein sequence ID" value="KAK7895996.1"/>
    <property type="molecule type" value="Genomic_DNA"/>
</dbReference>
<keyword evidence="3" id="KW-1185">Reference proteome</keyword>
<keyword evidence="1" id="KW-1133">Transmembrane helix</keyword>
<evidence type="ECO:0000313" key="3">
    <source>
        <dbReference type="Proteomes" id="UP001460270"/>
    </source>
</evidence>
<proteinExistence type="predicted"/>
<reference evidence="3" key="1">
    <citation type="submission" date="2024-04" db="EMBL/GenBank/DDBJ databases">
        <title>Salinicola lusitanus LLJ914,a marine bacterium isolated from the Okinawa Trough.</title>
        <authorList>
            <person name="Li J."/>
        </authorList>
    </citation>
    <scope>NUCLEOTIDE SEQUENCE [LARGE SCALE GENOMIC DNA]</scope>
</reference>
<name>A0AAW0NG58_9GOBI</name>